<name>A0AAE0C1I0_9CHLO</name>
<dbReference type="AlphaFoldDB" id="A0AAE0C1I0"/>
<feature type="region of interest" description="Disordered" evidence="1">
    <location>
        <begin position="111"/>
        <end position="173"/>
    </location>
</feature>
<feature type="compositionally biased region" description="Low complexity" evidence="1">
    <location>
        <begin position="131"/>
        <end position="146"/>
    </location>
</feature>
<sequence>MKLRARMPLSSTLHGTKSQHGGKLAEIMANIRKRCRWSKWKKVARGDGTVWVSQIPGHPYTVAALEIVSTNKSPSITEITLAATAAGIPLVSCPPPDEVRKVLLKDIVAEDDSDDEEVEEEQKQPVKKKPAGTNGANSGTNGANSGPKSAALMAARESSRGGGAQPPDPPEIRRLKEGDVAFVMAVGSEWDFDAEDARWAKGESVEATEWYKGDLLPYPHTPHFSAVILDCRAGNQAKHFAWSGDIPDNHLSMKITEFHWTVGDPDYADRVKAALFSVFEHTEEGLDLDEDDGSHIGNWWVKCQNGEAVGEKIILPLTYCTHRFDDDKDETDLPYFHSGKPVPETTTTSALALVLYGKDGNAGPKSPPKDSPKKDPPQGDNKGAAGKQPARKRGKK</sequence>
<feature type="region of interest" description="Disordered" evidence="1">
    <location>
        <begin position="355"/>
        <end position="396"/>
    </location>
</feature>
<keyword evidence="3" id="KW-1185">Reference proteome</keyword>
<evidence type="ECO:0000313" key="2">
    <source>
        <dbReference type="EMBL" id="KAK3246721.1"/>
    </source>
</evidence>
<reference evidence="2 3" key="1">
    <citation type="journal article" date="2015" name="Genome Biol. Evol.">
        <title>Comparative Genomics of a Bacterivorous Green Alga Reveals Evolutionary Causalities and Consequences of Phago-Mixotrophic Mode of Nutrition.</title>
        <authorList>
            <person name="Burns J.A."/>
            <person name="Paasch A."/>
            <person name="Narechania A."/>
            <person name="Kim E."/>
        </authorList>
    </citation>
    <scope>NUCLEOTIDE SEQUENCE [LARGE SCALE GENOMIC DNA]</scope>
    <source>
        <strain evidence="2 3">PLY_AMNH</strain>
    </source>
</reference>
<dbReference type="EMBL" id="LGRX02029536">
    <property type="protein sequence ID" value="KAK3246721.1"/>
    <property type="molecule type" value="Genomic_DNA"/>
</dbReference>
<feature type="compositionally biased region" description="Basic and acidic residues" evidence="1">
    <location>
        <begin position="367"/>
        <end position="377"/>
    </location>
</feature>
<comment type="caution">
    <text evidence="2">The sequence shown here is derived from an EMBL/GenBank/DDBJ whole genome shotgun (WGS) entry which is preliminary data.</text>
</comment>
<evidence type="ECO:0000313" key="3">
    <source>
        <dbReference type="Proteomes" id="UP001190700"/>
    </source>
</evidence>
<evidence type="ECO:0000256" key="1">
    <source>
        <dbReference type="SAM" id="MobiDB-lite"/>
    </source>
</evidence>
<gene>
    <name evidence="2" type="ORF">CYMTET_43748</name>
</gene>
<accession>A0AAE0C1I0</accession>
<proteinExistence type="predicted"/>
<dbReference type="Proteomes" id="UP001190700">
    <property type="component" value="Unassembled WGS sequence"/>
</dbReference>
<organism evidence="2 3">
    <name type="scientific">Cymbomonas tetramitiformis</name>
    <dbReference type="NCBI Taxonomy" id="36881"/>
    <lineage>
        <taxon>Eukaryota</taxon>
        <taxon>Viridiplantae</taxon>
        <taxon>Chlorophyta</taxon>
        <taxon>Pyramimonadophyceae</taxon>
        <taxon>Pyramimonadales</taxon>
        <taxon>Pyramimonadaceae</taxon>
        <taxon>Cymbomonas</taxon>
    </lineage>
</organism>
<protein>
    <submittedName>
        <fullName evidence="2">Uncharacterized protein</fullName>
    </submittedName>
</protein>
<feature type="compositionally biased region" description="Acidic residues" evidence="1">
    <location>
        <begin position="111"/>
        <end position="120"/>
    </location>
</feature>